<name>A0AAN6RQF4_9PEZI</name>
<dbReference type="Proteomes" id="UP001303889">
    <property type="component" value="Unassembled WGS sequence"/>
</dbReference>
<dbReference type="AlphaFoldDB" id="A0AAN6RQF4"/>
<comment type="caution">
    <text evidence="2">The sequence shown here is derived from an EMBL/GenBank/DDBJ whole genome shotgun (WGS) entry which is preliminary data.</text>
</comment>
<protein>
    <recommendedName>
        <fullName evidence="1">C2H2-type domain-containing protein</fullName>
    </recommendedName>
</protein>
<keyword evidence="3" id="KW-1185">Reference proteome</keyword>
<reference evidence="2" key="1">
    <citation type="journal article" date="2023" name="Mol. Phylogenet. Evol.">
        <title>Genome-scale phylogeny and comparative genomics of the fungal order Sordariales.</title>
        <authorList>
            <person name="Hensen N."/>
            <person name="Bonometti L."/>
            <person name="Westerberg I."/>
            <person name="Brannstrom I.O."/>
            <person name="Guillou S."/>
            <person name="Cros-Aarteil S."/>
            <person name="Calhoun S."/>
            <person name="Haridas S."/>
            <person name="Kuo A."/>
            <person name="Mondo S."/>
            <person name="Pangilinan J."/>
            <person name="Riley R."/>
            <person name="LaButti K."/>
            <person name="Andreopoulos B."/>
            <person name="Lipzen A."/>
            <person name="Chen C."/>
            <person name="Yan M."/>
            <person name="Daum C."/>
            <person name="Ng V."/>
            <person name="Clum A."/>
            <person name="Steindorff A."/>
            <person name="Ohm R.A."/>
            <person name="Martin F."/>
            <person name="Silar P."/>
            <person name="Natvig D.O."/>
            <person name="Lalanne C."/>
            <person name="Gautier V."/>
            <person name="Ament-Velasquez S.L."/>
            <person name="Kruys A."/>
            <person name="Hutchinson M.I."/>
            <person name="Powell A.J."/>
            <person name="Barry K."/>
            <person name="Miller A.N."/>
            <person name="Grigoriev I.V."/>
            <person name="Debuchy R."/>
            <person name="Gladieux P."/>
            <person name="Hiltunen Thoren M."/>
            <person name="Johannesson H."/>
        </authorList>
    </citation>
    <scope>NUCLEOTIDE SEQUENCE</scope>
    <source>
        <strain evidence="2">CBS 103.79</strain>
    </source>
</reference>
<accession>A0AAN6RQF4</accession>
<dbReference type="InterPro" id="IPR013087">
    <property type="entry name" value="Znf_C2H2_type"/>
</dbReference>
<evidence type="ECO:0000259" key="1">
    <source>
        <dbReference type="PROSITE" id="PS00028"/>
    </source>
</evidence>
<dbReference type="EMBL" id="MU855950">
    <property type="protein sequence ID" value="KAK3898356.1"/>
    <property type="molecule type" value="Genomic_DNA"/>
</dbReference>
<gene>
    <name evidence="2" type="ORF">C8A05DRAFT_19041</name>
</gene>
<evidence type="ECO:0000313" key="3">
    <source>
        <dbReference type="Proteomes" id="UP001303889"/>
    </source>
</evidence>
<evidence type="ECO:0000313" key="2">
    <source>
        <dbReference type="EMBL" id="KAK3898356.1"/>
    </source>
</evidence>
<proteinExistence type="predicted"/>
<sequence>MGLTTILRGFKVPVTLLDRFFEANGVMPTFNYPPRYDRIISPGNEDIIPAVDPHTALVRARLPPGTSQNQNTRLFMPNCDGMALAAHAYISYAFIHVFVQRQIDVPRELPETPPEGFRELRREILGFVQEGEMEEALGVAGMLPATEGVGTDPAGMLFVIVSDERAFSWKGPFLREADRCCDQCPEEFESYLDFQAHRRDVHGVAWKQTALPNDL</sequence>
<organism evidence="2 3">
    <name type="scientific">Staphylotrichum tortipilum</name>
    <dbReference type="NCBI Taxonomy" id="2831512"/>
    <lineage>
        <taxon>Eukaryota</taxon>
        <taxon>Fungi</taxon>
        <taxon>Dikarya</taxon>
        <taxon>Ascomycota</taxon>
        <taxon>Pezizomycotina</taxon>
        <taxon>Sordariomycetes</taxon>
        <taxon>Sordariomycetidae</taxon>
        <taxon>Sordariales</taxon>
        <taxon>Chaetomiaceae</taxon>
        <taxon>Staphylotrichum</taxon>
    </lineage>
</organism>
<dbReference type="PROSITE" id="PS00028">
    <property type="entry name" value="ZINC_FINGER_C2H2_1"/>
    <property type="match status" value="1"/>
</dbReference>
<feature type="domain" description="C2H2-type" evidence="1">
    <location>
        <begin position="180"/>
        <end position="202"/>
    </location>
</feature>
<reference evidence="2" key="2">
    <citation type="submission" date="2023-05" db="EMBL/GenBank/DDBJ databases">
        <authorList>
            <consortium name="Lawrence Berkeley National Laboratory"/>
            <person name="Steindorff A."/>
            <person name="Hensen N."/>
            <person name="Bonometti L."/>
            <person name="Westerberg I."/>
            <person name="Brannstrom I.O."/>
            <person name="Guillou S."/>
            <person name="Cros-Aarteil S."/>
            <person name="Calhoun S."/>
            <person name="Haridas S."/>
            <person name="Kuo A."/>
            <person name="Mondo S."/>
            <person name="Pangilinan J."/>
            <person name="Riley R."/>
            <person name="Labutti K."/>
            <person name="Andreopoulos B."/>
            <person name="Lipzen A."/>
            <person name="Chen C."/>
            <person name="Yanf M."/>
            <person name="Daum C."/>
            <person name="Ng V."/>
            <person name="Clum A."/>
            <person name="Ohm R."/>
            <person name="Martin F."/>
            <person name="Silar P."/>
            <person name="Natvig D."/>
            <person name="Lalanne C."/>
            <person name="Gautier V."/>
            <person name="Ament-Velasquez S.L."/>
            <person name="Kruys A."/>
            <person name="Hutchinson M.I."/>
            <person name="Powell A.J."/>
            <person name="Barry K."/>
            <person name="Miller A.N."/>
            <person name="Grigoriev I.V."/>
            <person name="Debuchy R."/>
            <person name="Gladieux P."/>
            <person name="Thoren M.H."/>
            <person name="Johannesson H."/>
        </authorList>
    </citation>
    <scope>NUCLEOTIDE SEQUENCE</scope>
    <source>
        <strain evidence="2">CBS 103.79</strain>
    </source>
</reference>